<dbReference type="InterPro" id="IPR023346">
    <property type="entry name" value="Lysozyme-like_dom_sf"/>
</dbReference>
<dbReference type="PANTHER" id="PTHR37423">
    <property type="entry name" value="SOLUBLE LYTIC MUREIN TRANSGLYCOSYLASE-RELATED"/>
    <property type="match status" value="1"/>
</dbReference>
<dbReference type="InterPro" id="IPR012289">
    <property type="entry name" value="Lytic_TGlycosylase_superhlx_L"/>
</dbReference>
<dbReference type="Pfam" id="PF14718">
    <property type="entry name" value="SLT_L"/>
    <property type="match status" value="1"/>
</dbReference>
<dbReference type="SUPFAM" id="SSF53955">
    <property type="entry name" value="Lysozyme-like"/>
    <property type="match status" value="1"/>
</dbReference>
<dbReference type="Gene3D" id="1.25.20.10">
    <property type="entry name" value="Bacterial muramidases"/>
    <property type="match status" value="1"/>
</dbReference>
<dbReference type="STRING" id="565045.NOR51B_685"/>
<dbReference type="Proteomes" id="UP000004699">
    <property type="component" value="Unassembled WGS sequence"/>
</dbReference>
<feature type="domain" description="Transglycosylase SLT" evidence="3">
    <location>
        <begin position="468"/>
        <end position="574"/>
    </location>
</feature>
<evidence type="ECO:0000256" key="2">
    <source>
        <dbReference type="ARBA" id="ARBA00022729"/>
    </source>
</evidence>
<evidence type="ECO:0000259" key="4">
    <source>
        <dbReference type="Pfam" id="PF14718"/>
    </source>
</evidence>
<dbReference type="InterPro" id="IPR008258">
    <property type="entry name" value="Transglycosylase_SLT_dom_1"/>
</dbReference>
<comment type="similarity">
    <text evidence="1">Belongs to the transglycosylase Slt family.</text>
</comment>
<dbReference type="Gene3D" id="1.10.1240.20">
    <property type="entry name" value="Lytic transglycosylase, superhelical linker domain"/>
    <property type="match status" value="1"/>
</dbReference>
<feature type="domain" description="Lytic transglycosylase superhelical linker" evidence="4">
    <location>
        <begin position="392"/>
        <end position="452"/>
    </location>
</feature>
<dbReference type="HOGENOM" id="CLU_019016_1_1_6"/>
<dbReference type="PANTHER" id="PTHR37423:SF5">
    <property type="entry name" value="SOLUBLE LYTIC MUREIN TRANSGLYCOSYLASE"/>
    <property type="match status" value="1"/>
</dbReference>
<dbReference type="AlphaFoldDB" id="B8KYB5"/>
<dbReference type="SUPFAM" id="SSF48435">
    <property type="entry name" value="Bacterial muramidases"/>
    <property type="match status" value="1"/>
</dbReference>
<evidence type="ECO:0000313" key="6">
    <source>
        <dbReference type="Proteomes" id="UP000004699"/>
    </source>
</evidence>
<keyword evidence="6" id="KW-1185">Reference proteome</keyword>
<dbReference type="EMBL" id="DS999411">
    <property type="protein sequence ID" value="EED34746.1"/>
    <property type="molecule type" value="Genomic_DNA"/>
</dbReference>
<dbReference type="InterPro" id="IPR000189">
    <property type="entry name" value="Transglyc_AS"/>
</dbReference>
<dbReference type="InterPro" id="IPR037061">
    <property type="entry name" value="Lytic_TGlycoase_superhlx_L_sf"/>
</dbReference>
<name>B8KYB5_9GAMM</name>
<evidence type="ECO:0000259" key="3">
    <source>
        <dbReference type="Pfam" id="PF01464"/>
    </source>
</evidence>
<dbReference type="GO" id="GO:0016020">
    <property type="term" value="C:membrane"/>
    <property type="evidence" value="ECO:0007669"/>
    <property type="project" value="InterPro"/>
</dbReference>
<organism evidence="5 6">
    <name type="scientific">Luminiphilus syltensis NOR5-1B</name>
    <dbReference type="NCBI Taxonomy" id="565045"/>
    <lineage>
        <taxon>Bacteria</taxon>
        <taxon>Pseudomonadati</taxon>
        <taxon>Pseudomonadota</taxon>
        <taxon>Gammaproteobacteria</taxon>
        <taxon>Cellvibrionales</taxon>
        <taxon>Halieaceae</taxon>
        <taxon>Luminiphilus</taxon>
    </lineage>
</organism>
<dbReference type="CDD" id="cd13401">
    <property type="entry name" value="Slt70-like"/>
    <property type="match status" value="1"/>
</dbReference>
<dbReference type="Gene3D" id="1.10.530.10">
    <property type="match status" value="1"/>
</dbReference>
<dbReference type="eggNOG" id="COG0741">
    <property type="taxonomic scope" value="Bacteria"/>
</dbReference>
<dbReference type="PROSITE" id="PS00922">
    <property type="entry name" value="TRANSGLYCOSYLASE"/>
    <property type="match status" value="1"/>
</dbReference>
<reference evidence="6" key="1">
    <citation type="journal article" date="2013" name="BMC Microbiol.">
        <title>Taxonomy and evolution of bacteriochlorophyll a-containing members of the OM60/NOR5 clade of marine gammaproteobacteria: description of Luminiphilus syltensis gen. nov., sp. nov., reclassification of Haliea rubra as Pseudohaliea rubra gen. nov., comb. nov., and emendation of Chromatocurvus halotolerans.</title>
        <authorList>
            <person name="Spring S."/>
            <person name="Riedel T."/>
            <person name="Sproer C."/>
            <person name="Yan S."/>
            <person name="Harder J."/>
            <person name="Fuchs B.M."/>
        </authorList>
    </citation>
    <scope>NUCLEOTIDE SEQUENCE [LARGE SCALE GENOMIC DNA]</scope>
    <source>
        <strain evidence="6">NOR51-B</strain>
    </source>
</reference>
<protein>
    <submittedName>
        <fullName evidence="5">Lytic transglycosylase, catalytic</fullName>
    </submittedName>
</protein>
<sequence>MLLLSAAQARTETMDSREASRTDYGLAMAELRTGAGPRYDRLRARLADYPLVIYLDYEVLLEGLHDLKAQAARGFLERSRGSPLHNRFLHAYLLHKGKDRRWREFLAVLDTPPKDPELRCYYYRALWGTGDKQSAYAGAAALWNTGRSQEKVCDPLFSAWMEAGGPDDELVWSRALKAFDARSYALIRYLRRFASSALAPLIDELLVVYHRPDALVADAHQSDERHAQLMTVGIRRLARVNPEKGRRALENASSVQPFTTVQLRSMETMIARHSLFAKSAAPADWLQTTLARIRDDELTEIYLRNQLEQADWKRLVAAIDWLSDERKNTGEWRYWRAKAATEQGDTELAHSLLETLSGERHFHGFLAAEQIGRPFDLNGAMPEATTAASLPSDSGLDRVRELLALEELEAARLEWNYLLLRSSTRQRLVLAEWAFEQGMPRFTIDAANSAQAKNRVDLRFPSGYRDIFAASAERVGVDGVELTAIARRESALFPQAVSPVGARGLMQVMPATGREMARKLGLRYSNERLYDAEFNVRLASAYYRRLLDRYDGNRPKALAGYNAGPNRVDRWAQSGLSVDRWVDTLPFRETREYVRAVLAYAVIYKVRSGEPAQLLTASERSATY</sequence>
<dbReference type="GO" id="GO:0004553">
    <property type="term" value="F:hydrolase activity, hydrolyzing O-glycosyl compounds"/>
    <property type="evidence" value="ECO:0007669"/>
    <property type="project" value="InterPro"/>
</dbReference>
<keyword evidence="2" id="KW-0732">Signal</keyword>
<dbReference type="Pfam" id="PF01464">
    <property type="entry name" value="SLT"/>
    <property type="match status" value="1"/>
</dbReference>
<dbReference type="Pfam" id="PF00760">
    <property type="entry name" value="Cucumo_coat"/>
    <property type="match status" value="1"/>
</dbReference>
<dbReference type="GO" id="GO:0042597">
    <property type="term" value="C:periplasmic space"/>
    <property type="evidence" value="ECO:0007669"/>
    <property type="project" value="InterPro"/>
</dbReference>
<dbReference type="GO" id="GO:0008933">
    <property type="term" value="F:peptidoglycan lytic transglycosylase activity"/>
    <property type="evidence" value="ECO:0007669"/>
    <property type="project" value="InterPro"/>
</dbReference>
<dbReference type="InterPro" id="IPR008939">
    <property type="entry name" value="Lytic_TGlycosylase_superhlx_U"/>
</dbReference>
<dbReference type="GO" id="GO:0000270">
    <property type="term" value="P:peptidoglycan metabolic process"/>
    <property type="evidence" value="ECO:0007669"/>
    <property type="project" value="InterPro"/>
</dbReference>
<accession>B8KYB5</accession>
<gene>
    <name evidence="5" type="ORF">NOR51B_685</name>
</gene>
<evidence type="ECO:0000313" key="5">
    <source>
        <dbReference type="EMBL" id="EED34746.1"/>
    </source>
</evidence>
<evidence type="ECO:0000256" key="1">
    <source>
        <dbReference type="ARBA" id="ARBA00007734"/>
    </source>
</evidence>
<proteinExistence type="inferred from homology"/>